<sequence length="332" mass="38739">MYMLEEDNDDITLINIPCGGEDGKPLFIQGPLEDDAMANQILSQLQKNVGAGNFDYMLQVDDMPSDETVFYREYEENSFEDNRRTFLELSHFLDEVGKDPDMIDGLDEDDEENEENTRKLMVLTGLLYQEIIPDEEMNLWMKLWADESDLYEVSIDAMPEMLGFSEDTTLTPKDIIQLCKASNEGKREKFFQKRFKDLPYQIVMKIREMEDSPAKEKKIATALGRFPDHGLIRIEDRMQRVVEGVLREEELHYEAVFGSREVITPIEYAALQTLRITYFISKKNYAGLESLYYSIEDEFDFQDEDLDEDIVMLLPTLLATRISLLRLYLLQQ</sequence>
<protein>
    <submittedName>
        <fullName evidence="1">Uncharacterized protein</fullName>
    </submittedName>
</protein>
<dbReference type="EMBL" id="VSSQ01032386">
    <property type="protein sequence ID" value="MPM83633.1"/>
    <property type="molecule type" value="Genomic_DNA"/>
</dbReference>
<organism evidence="1">
    <name type="scientific">bioreactor metagenome</name>
    <dbReference type="NCBI Taxonomy" id="1076179"/>
    <lineage>
        <taxon>unclassified sequences</taxon>
        <taxon>metagenomes</taxon>
        <taxon>ecological metagenomes</taxon>
    </lineage>
</organism>
<reference evidence="1" key="1">
    <citation type="submission" date="2019-08" db="EMBL/GenBank/DDBJ databases">
        <authorList>
            <person name="Kucharzyk K."/>
            <person name="Murdoch R.W."/>
            <person name="Higgins S."/>
            <person name="Loffler F."/>
        </authorList>
    </citation>
    <scope>NUCLEOTIDE SEQUENCE</scope>
</reference>
<gene>
    <name evidence="1" type="ORF">SDC9_130702</name>
</gene>
<name>A0A645D3E8_9ZZZZ</name>
<proteinExistence type="predicted"/>
<accession>A0A645D3E8</accession>
<comment type="caution">
    <text evidence="1">The sequence shown here is derived from an EMBL/GenBank/DDBJ whole genome shotgun (WGS) entry which is preliminary data.</text>
</comment>
<dbReference type="AlphaFoldDB" id="A0A645D3E8"/>
<evidence type="ECO:0000313" key="1">
    <source>
        <dbReference type="EMBL" id="MPM83633.1"/>
    </source>
</evidence>